<reference evidence="1 2" key="1">
    <citation type="submission" date="2020-12" db="EMBL/GenBank/DDBJ databases">
        <title>Hymenobacter sp.</title>
        <authorList>
            <person name="Kim M.K."/>
        </authorList>
    </citation>
    <scope>NUCLEOTIDE SEQUENCE [LARGE SCALE GENOMIC DNA]</scope>
    <source>
        <strain evidence="1 2">BT442</strain>
    </source>
</reference>
<keyword evidence="2" id="KW-1185">Reference proteome</keyword>
<accession>A0ABS0Q8K3</accession>
<protein>
    <recommendedName>
        <fullName evidence="3">DUF3303 domain-containing protein</fullName>
    </recommendedName>
</protein>
<dbReference type="Proteomes" id="UP000625631">
    <property type="component" value="Unassembled WGS sequence"/>
</dbReference>
<evidence type="ECO:0000313" key="1">
    <source>
        <dbReference type="EMBL" id="MBH8559006.1"/>
    </source>
</evidence>
<dbReference type="RefSeq" id="WP_198075857.1">
    <property type="nucleotide sequence ID" value="NZ_JAEDAE010000005.1"/>
</dbReference>
<evidence type="ECO:0000313" key="2">
    <source>
        <dbReference type="Proteomes" id="UP000625631"/>
    </source>
</evidence>
<evidence type="ECO:0008006" key="3">
    <source>
        <dbReference type="Google" id="ProtNLM"/>
    </source>
</evidence>
<sequence>MTFYQFSLLPNEAQLATVHAVGNYLARRWDDVHQAVMLYQMPGGFFVELNYDVDQNKVTHLFAFEAGTENDRLEDYAMFVKLPDWLSNTD</sequence>
<name>A0ABS0Q8K3_9BACT</name>
<proteinExistence type="predicted"/>
<dbReference type="EMBL" id="JAEDAE010000005">
    <property type="protein sequence ID" value="MBH8559006.1"/>
    <property type="molecule type" value="Genomic_DNA"/>
</dbReference>
<comment type="caution">
    <text evidence="1">The sequence shown here is derived from an EMBL/GenBank/DDBJ whole genome shotgun (WGS) entry which is preliminary data.</text>
</comment>
<gene>
    <name evidence="1" type="ORF">I7X13_13150</name>
</gene>
<organism evidence="1 2">
    <name type="scientific">Hymenobacter negativus</name>
    <dbReference type="NCBI Taxonomy" id="2795026"/>
    <lineage>
        <taxon>Bacteria</taxon>
        <taxon>Pseudomonadati</taxon>
        <taxon>Bacteroidota</taxon>
        <taxon>Cytophagia</taxon>
        <taxon>Cytophagales</taxon>
        <taxon>Hymenobacteraceae</taxon>
        <taxon>Hymenobacter</taxon>
    </lineage>
</organism>